<dbReference type="GO" id="GO:0018578">
    <property type="term" value="F:protocatechuate 3,4-dioxygenase activity"/>
    <property type="evidence" value="ECO:0007669"/>
    <property type="project" value="UniProtKB-EC"/>
</dbReference>
<dbReference type="GO" id="GO:0008199">
    <property type="term" value="F:ferric iron binding"/>
    <property type="evidence" value="ECO:0007669"/>
    <property type="project" value="InterPro"/>
</dbReference>
<dbReference type="AlphaFoldDB" id="A0A4S8NZN4"/>
<reference evidence="6 7" key="1">
    <citation type="submission" date="2019-04" db="EMBL/GenBank/DDBJ databases">
        <title>Genome sequence of strain shin9-1.</title>
        <authorList>
            <person name="Gao J."/>
            <person name="Sun J."/>
        </authorList>
    </citation>
    <scope>NUCLEOTIDE SEQUENCE [LARGE SCALE GENOMIC DNA]</scope>
    <source>
        <strain evidence="7">shin9-1</strain>
    </source>
</reference>
<gene>
    <name evidence="6" type="primary">pcaH</name>
    <name evidence="6" type="ORF">FAA97_18715</name>
</gene>
<feature type="region of interest" description="Disordered" evidence="4">
    <location>
        <begin position="1"/>
        <end position="20"/>
    </location>
</feature>
<keyword evidence="3 6" id="KW-0560">Oxidoreductase</keyword>
<dbReference type="Gene3D" id="2.60.130.10">
    <property type="entry name" value="Aromatic compound dioxygenase"/>
    <property type="match status" value="1"/>
</dbReference>
<dbReference type="PROSITE" id="PS00083">
    <property type="entry name" value="INTRADIOL_DIOXYGENAS"/>
    <property type="match status" value="1"/>
</dbReference>
<dbReference type="CDD" id="cd03464">
    <property type="entry name" value="3_4-PCD_beta"/>
    <property type="match status" value="1"/>
</dbReference>
<protein>
    <submittedName>
        <fullName evidence="6">Protocatechuate 3,4-dioxygenase subunit beta</fullName>
        <ecNumber evidence="6">1.13.11.3</ecNumber>
    </submittedName>
</protein>
<evidence type="ECO:0000256" key="1">
    <source>
        <dbReference type="ARBA" id="ARBA00007825"/>
    </source>
</evidence>
<dbReference type="Proteomes" id="UP000308828">
    <property type="component" value="Unassembled WGS sequence"/>
</dbReference>
<feature type="domain" description="Intradiol ring-cleavage dioxygenases" evidence="5">
    <location>
        <begin position="87"/>
        <end position="115"/>
    </location>
</feature>
<dbReference type="SUPFAM" id="SSF49482">
    <property type="entry name" value="Aromatic compound dioxygenase"/>
    <property type="match status" value="1"/>
</dbReference>
<comment type="similarity">
    <text evidence="1">Belongs to the intradiol ring-cleavage dioxygenase family.</text>
</comment>
<dbReference type="InterPro" id="IPR000627">
    <property type="entry name" value="Intradiol_dOase_C"/>
</dbReference>
<evidence type="ECO:0000256" key="3">
    <source>
        <dbReference type="ARBA" id="ARBA00023002"/>
    </source>
</evidence>
<evidence type="ECO:0000256" key="2">
    <source>
        <dbReference type="ARBA" id="ARBA00022964"/>
    </source>
</evidence>
<evidence type="ECO:0000256" key="4">
    <source>
        <dbReference type="SAM" id="MobiDB-lite"/>
    </source>
</evidence>
<dbReference type="InterPro" id="IPR015889">
    <property type="entry name" value="Intradiol_dOase_core"/>
</dbReference>
<dbReference type="InterPro" id="IPR012785">
    <property type="entry name" value="Protocat_dOase_b"/>
</dbReference>
<accession>A0A4S8NZN4</accession>
<dbReference type="InterPro" id="IPR024756">
    <property type="entry name" value="PCDO_beta_N"/>
</dbReference>
<keyword evidence="7" id="KW-1185">Reference proteome</keyword>
<dbReference type="PANTHER" id="PTHR33711:SF10">
    <property type="entry name" value="INTRADIOL RING-CLEAVAGE DIOXYGENASES DOMAIN-CONTAINING PROTEIN"/>
    <property type="match status" value="1"/>
</dbReference>
<sequence length="249" mass="28185">MSDLLNRKPETGAFFPRDRDWHPPAYTPGYKTSVLRSPQKALLSLDGTRSEITGPVFGHSILGELDNDLIHNFAKPGESAIGERIIVHGRVLDERGQPVPGALLEFWQANAGGRYRHKKESYLAALDPNFGGCGRTITDENGYYAFRTIKPGPYPWPNGVNDWRPAHIHFSIFGHGFSQRLITQMYFEGDPMIWKCPIVMTIPDRRAIEQLVAALDWSATIPMDARAYKFDIILRGRRSTLFENRMEGN</sequence>
<dbReference type="EMBL" id="STGV01000007">
    <property type="protein sequence ID" value="THV20629.1"/>
    <property type="molecule type" value="Genomic_DNA"/>
</dbReference>
<evidence type="ECO:0000313" key="6">
    <source>
        <dbReference type="EMBL" id="THV20629.1"/>
    </source>
</evidence>
<evidence type="ECO:0000259" key="5">
    <source>
        <dbReference type="PROSITE" id="PS00083"/>
    </source>
</evidence>
<dbReference type="OrthoDB" id="9805815at2"/>
<organism evidence="6 7">
    <name type="scientific">Peteryoungia ipomoeae</name>
    <dbReference type="NCBI Taxonomy" id="1210932"/>
    <lineage>
        <taxon>Bacteria</taxon>
        <taxon>Pseudomonadati</taxon>
        <taxon>Pseudomonadota</taxon>
        <taxon>Alphaproteobacteria</taxon>
        <taxon>Hyphomicrobiales</taxon>
        <taxon>Rhizobiaceae</taxon>
        <taxon>Peteryoungia</taxon>
    </lineage>
</organism>
<comment type="caution">
    <text evidence="6">The sequence shown here is derived from an EMBL/GenBank/DDBJ whole genome shotgun (WGS) entry which is preliminary data.</text>
</comment>
<evidence type="ECO:0000313" key="7">
    <source>
        <dbReference type="Proteomes" id="UP000308828"/>
    </source>
</evidence>
<dbReference type="Pfam" id="PF00775">
    <property type="entry name" value="Dioxygenase_C"/>
    <property type="match status" value="1"/>
</dbReference>
<dbReference type="NCBIfam" id="TIGR02422">
    <property type="entry name" value="protocat_beta"/>
    <property type="match status" value="1"/>
</dbReference>
<dbReference type="EC" id="1.13.11.3" evidence="6"/>
<dbReference type="Pfam" id="PF12391">
    <property type="entry name" value="PCDO_beta_N"/>
    <property type="match status" value="1"/>
</dbReference>
<proteinExistence type="inferred from homology"/>
<name>A0A4S8NZN4_9HYPH</name>
<dbReference type="PANTHER" id="PTHR33711">
    <property type="entry name" value="DIOXYGENASE, PUTATIVE (AFU_ORTHOLOGUE AFUA_2G02910)-RELATED"/>
    <property type="match status" value="1"/>
</dbReference>
<dbReference type="InterPro" id="IPR050770">
    <property type="entry name" value="Intradiol_RC_Dioxygenase"/>
</dbReference>
<keyword evidence="2 6" id="KW-0223">Dioxygenase</keyword>
<dbReference type="RefSeq" id="WP_136600090.1">
    <property type="nucleotide sequence ID" value="NZ_STGV01000007.1"/>
</dbReference>
<dbReference type="GO" id="GO:0019619">
    <property type="term" value="P:3,4-dihydroxybenzoate catabolic process"/>
    <property type="evidence" value="ECO:0007669"/>
    <property type="project" value="InterPro"/>
</dbReference>